<dbReference type="InterPro" id="IPR018247">
    <property type="entry name" value="EF_Hand_1_Ca_BS"/>
</dbReference>
<dbReference type="SUPFAM" id="SSF47473">
    <property type="entry name" value="EF-hand"/>
    <property type="match status" value="1"/>
</dbReference>
<gene>
    <name evidence="4" type="ORF">GSLYS_00011086001</name>
</gene>
<comment type="caution">
    <text evidence="4">The sequence shown here is derived from an EMBL/GenBank/DDBJ whole genome shotgun (WGS) entry which is preliminary data.</text>
</comment>
<dbReference type="Proteomes" id="UP001497497">
    <property type="component" value="Unassembled WGS sequence"/>
</dbReference>
<name>A0AAV2HYJ6_LYMST</name>
<protein>
    <recommendedName>
        <fullName evidence="3">EF-hand domain-containing protein</fullName>
    </recommendedName>
</protein>
<dbReference type="Pfam" id="PF13202">
    <property type="entry name" value="EF-hand_5"/>
    <property type="match status" value="1"/>
</dbReference>
<dbReference type="AlphaFoldDB" id="A0AAV2HYJ6"/>
<keyword evidence="2" id="KW-0732">Signal</keyword>
<evidence type="ECO:0000313" key="5">
    <source>
        <dbReference type="Proteomes" id="UP001497497"/>
    </source>
</evidence>
<dbReference type="EMBL" id="CAXITT010000252">
    <property type="protein sequence ID" value="CAL1537173.1"/>
    <property type="molecule type" value="Genomic_DNA"/>
</dbReference>
<feature type="domain" description="EF-hand" evidence="3">
    <location>
        <begin position="86"/>
        <end position="121"/>
    </location>
</feature>
<dbReference type="PROSITE" id="PS00018">
    <property type="entry name" value="EF_HAND_1"/>
    <property type="match status" value="2"/>
</dbReference>
<organism evidence="4 5">
    <name type="scientific">Lymnaea stagnalis</name>
    <name type="common">Great pond snail</name>
    <name type="synonym">Helix stagnalis</name>
    <dbReference type="NCBI Taxonomy" id="6523"/>
    <lineage>
        <taxon>Eukaryota</taxon>
        <taxon>Metazoa</taxon>
        <taxon>Spiralia</taxon>
        <taxon>Lophotrochozoa</taxon>
        <taxon>Mollusca</taxon>
        <taxon>Gastropoda</taxon>
        <taxon>Heterobranchia</taxon>
        <taxon>Euthyneura</taxon>
        <taxon>Panpulmonata</taxon>
        <taxon>Hygrophila</taxon>
        <taxon>Lymnaeoidea</taxon>
        <taxon>Lymnaeidae</taxon>
        <taxon>Lymnaea</taxon>
    </lineage>
</organism>
<dbReference type="GO" id="GO:0005509">
    <property type="term" value="F:calcium ion binding"/>
    <property type="evidence" value="ECO:0007669"/>
    <property type="project" value="InterPro"/>
</dbReference>
<feature type="chain" id="PRO_5043629118" description="EF-hand domain-containing protein" evidence="2">
    <location>
        <begin position="27"/>
        <end position="151"/>
    </location>
</feature>
<evidence type="ECO:0000259" key="3">
    <source>
        <dbReference type="PROSITE" id="PS50222"/>
    </source>
</evidence>
<dbReference type="InterPro" id="IPR011992">
    <property type="entry name" value="EF-hand-dom_pair"/>
</dbReference>
<reference evidence="4 5" key="1">
    <citation type="submission" date="2024-04" db="EMBL/GenBank/DDBJ databases">
        <authorList>
            <consortium name="Genoscope - CEA"/>
            <person name="William W."/>
        </authorList>
    </citation>
    <scope>NUCLEOTIDE SEQUENCE [LARGE SCALE GENOMIC DNA]</scope>
</reference>
<accession>A0AAV2HYJ6</accession>
<dbReference type="InterPro" id="IPR002048">
    <property type="entry name" value="EF_hand_dom"/>
</dbReference>
<dbReference type="PROSITE" id="PS50222">
    <property type="entry name" value="EF_HAND_2"/>
    <property type="match status" value="2"/>
</dbReference>
<sequence length="151" mass="17464">MFKQAEMAPLSSAFLIAMLLFGLVDSQLTSDHHDHFNMVFMEADKDNNGILDKSEFINSFTVYDGNKDGTVTKKEYMDHNTVVMPEHLMIVDPMFDKYDMDRNGQLNISDYQKFYPLMDANNDNLVTEQEFHNYWVSVFGDHSMMTMSMSG</sequence>
<feature type="signal peptide" evidence="2">
    <location>
        <begin position="1"/>
        <end position="26"/>
    </location>
</feature>
<proteinExistence type="predicted"/>
<keyword evidence="5" id="KW-1185">Reference proteome</keyword>
<evidence type="ECO:0000256" key="2">
    <source>
        <dbReference type="SAM" id="SignalP"/>
    </source>
</evidence>
<keyword evidence="1" id="KW-0106">Calcium</keyword>
<dbReference type="Pfam" id="PF13833">
    <property type="entry name" value="EF-hand_8"/>
    <property type="match status" value="1"/>
</dbReference>
<dbReference type="SMART" id="SM00054">
    <property type="entry name" value="EFh"/>
    <property type="match status" value="2"/>
</dbReference>
<dbReference type="Gene3D" id="1.10.238.10">
    <property type="entry name" value="EF-hand"/>
    <property type="match status" value="2"/>
</dbReference>
<evidence type="ECO:0000256" key="1">
    <source>
        <dbReference type="ARBA" id="ARBA00022837"/>
    </source>
</evidence>
<feature type="domain" description="EF-hand" evidence="3">
    <location>
        <begin position="31"/>
        <end position="66"/>
    </location>
</feature>
<evidence type="ECO:0000313" key="4">
    <source>
        <dbReference type="EMBL" id="CAL1537173.1"/>
    </source>
</evidence>